<dbReference type="EMBL" id="AAVT01000001">
    <property type="protein sequence ID" value="EAW32963.1"/>
    <property type="molecule type" value="Genomic_DNA"/>
</dbReference>
<dbReference type="InterPro" id="IPR001647">
    <property type="entry name" value="HTH_TetR"/>
</dbReference>
<proteinExistence type="predicted"/>
<dbReference type="Pfam" id="PF00440">
    <property type="entry name" value="TetR_N"/>
    <property type="match status" value="1"/>
</dbReference>
<evidence type="ECO:0000313" key="4">
    <source>
        <dbReference type="EMBL" id="EAW32963.1"/>
    </source>
</evidence>
<dbReference type="PROSITE" id="PS50977">
    <property type="entry name" value="HTH_TETR_2"/>
    <property type="match status" value="1"/>
</dbReference>
<reference evidence="4 5" key="1">
    <citation type="journal article" date="2010" name="J. Bacteriol.">
        <title>Genome sequence of the oligotrophic marine Gammaproteobacterium HTCC2143, isolated from the Oregon Coast.</title>
        <authorList>
            <person name="Oh H.M."/>
            <person name="Kang I."/>
            <person name="Ferriera S."/>
            <person name="Giovannoni S.J."/>
            <person name="Cho J.C."/>
        </authorList>
    </citation>
    <scope>NUCLEOTIDE SEQUENCE [LARGE SCALE GENOMIC DNA]</scope>
    <source>
        <strain evidence="4 5">HTCC2143</strain>
    </source>
</reference>
<dbReference type="GO" id="GO:0003677">
    <property type="term" value="F:DNA binding"/>
    <property type="evidence" value="ECO:0007669"/>
    <property type="project" value="UniProtKB-UniRule"/>
</dbReference>
<evidence type="ECO:0000313" key="5">
    <source>
        <dbReference type="Proteomes" id="UP000004931"/>
    </source>
</evidence>
<gene>
    <name evidence="4" type="ORF">GP2143_16946</name>
</gene>
<evidence type="ECO:0000256" key="2">
    <source>
        <dbReference type="PROSITE-ProRule" id="PRU00335"/>
    </source>
</evidence>
<dbReference type="Gene3D" id="1.10.357.10">
    <property type="entry name" value="Tetracycline Repressor, domain 2"/>
    <property type="match status" value="1"/>
</dbReference>
<keyword evidence="1 2" id="KW-0238">DNA-binding</keyword>
<evidence type="ECO:0000256" key="1">
    <source>
        <dbReference type="ARBA" id="ARBA00023125"/>
    </source>
</evidence>
<keyword evidence="5" id="KW-1185">Reference proteome</keyword>
<dbReference type="SUPFAM" id="SSF46689">
    <property type="entry name" value="Homeodomain-like"/>
    <property type="match status" value="1"/>
</dbReference>
<accession>A0YA09</accession>
<dbReference type="Proteomes" id="UP000004931">
    <property type="component" value="Unassembled WGS sequence"/>
</dbReference>
<dbReference type="AlphaFoldDB" id="A0YA09"/>
<evidence type="ECO:0000259" key="3">
    <source>
        <dbReference type="PROSITE" id="PS50977"/>
    </source>
</evidence>
<feature type="domain" description="HTH tetR-type" evidence="3">
    <location>
        <begin position="1"/>
        <end position="56"/>
    </location>
</feature>
<dbReference type="InterPro" id="IPR009057">
    <property type="entry name" value="Homeodomain-like_sf"/>
</dbReference>
<organism evidence="4 5">
    <name type="scientific">marine gamma proteobacterium HTCC2143</name>
    <dbReference type="NCBI Taxonomy" id="247633"/>
    <lineage>
        <taxon>Bacteria</taxon>
        <taxon>Pseudomonadati</taxon>
        <taxon>Pseudomonadota</taxon>
        <taxon>Gammaproteobacteria</taxon>
        <taxon>Cellvibrionales</taxon>
        <taxon>Spongiibacteraceae</taxon>
        <taxon>BD1-7 clade</taxon>
    </lineage>
</organism>
<sequence>MILGHAARLISAEGVSAVNMKRLGKEVGVSKALVYNYYPNLTLVLKALLTREYRHLRKLQFEAAESGKTLERLVRRVTHVYLVYIKEHGPLIDRLAAEPSVANNGDPTEYNRDSAVVYI</sequence>
<protein>
    <submittedName>
        <fullName evidence="4">Transcriptional regulator</fullName>
    </submittedName>
</protein>
<feature type="DNA-binding region" description="H-T-H motif" evidence="2">
    <location>
        <begin position="19"/>
        <end position="38"/>
    </location>
</feature>
<name>A0YA09_9GAMM</name>
<comment type="caution">
    <text evidence="4">The sequence shown here is derived from an EMBL/GenBank/DDBJ whole genome shotgun (WGS) entry which is preliminary data.</text>
</comment>